<dbReference type="Proteomes" id="UP001153636">
    <property type="component" value="Chromosome 6"/>
</dbReference>
<feature type="region of interest" description="Disordered" evidence="1">
    <location>
        <begin position="453"/>
        <end position="477"/>
    </location>
</feature>
<feature type="region of interest" description="Disordered" evidence="1">
    <location>
        <begin position="142"/>
        <end position="162"/>
    </location>
</feature>
<feature type="region of interest" description="Disordered" evidence="1">
    <location>
        <begin position="614"/>
        <end position="643"/>
    </location>
</feature>
<feature type="region of interest" description="Disordered" evidence="1">
    <location>
        <begin position="64"/>
        <end position="100"/>
    </location>
</feature>
<evidence type="ECO:0000313" key="3">
    <source>
        <dbReference type="Proteomes" id="UP001153636"/>
    </source>
</evidence>
<feature type="compositionally biased region" description="Polar residues" evidence="1">
    <location>
        <begin position="64"/>
        <end position="86"/>
    </location>
</feature>
<evidence type="ECO:0000313" key="2">
    <source>
        <dbReference type="EMBL" id="CAH1112182.1"/>
    </source>
</evidence>
<accession>A0A9P0D991</accession>
<dbReference type="AlphaFoldDB" id="A0A9P0D991"/>
<keyword evidence="3" id="KW-1185">Reference proteome</keyword>
<feature type="compositionally biased region" description="Polar residues" evidence="1">
    <location>
        <begin position="142"/>
        <end position="155"/>
    </location>
</feature>
<feature type="compositionally biased region" description="Basic and acidic residues" evidence="1">
    <location>
        <begin position="453"/>
        <end position="474"/>
    </location>
</feature>
<reference evidence="2" key="1">
    <citation type="submission" date="2022-01" db="EMBL/GenBank/DDBJ databases">
        <authorList>
            <person name="King R."/>
        </authorList>
    </citation>
    <scope>NUCLEOTIDE SEQUENCE</scope>
</reference>
<protein>
    <submittedName>
        <fullName evidence="2">Uncharacterized protein</fullName>
    </submittedName>
</protein>
<sequence length="727" mass="83987">MNKFYEDERTLLNNLEYSKRLEDVKRKLAEQIQQEFSFGERTSQPAIIKKDKFLSHPRLCSGSDTTISISPRNSSGTRSNTMNSGISRKKTYKKWTNPTRPVSVSHQMDVDIGDTYENRSLNSFRVDEIKEELKIFYHKFQQKTPSSANPQSRGQDSQKNHVVPREISEAVFEKKFKGFVEKSVQSISDIRDLIDKGIEPPDGDEDISRRMLRVKEFANRFSRNYLYPLVRQIDELSKWRSLHQGSHQKLLSAYQVIYNGLQAYQNHLPTSIGACSSDKLKVLMKHLLDICDIHYKLLPEDDDRSYKDFLITFRLNAEMTLKKIEDHFVNNYAGISPPIKVGNESKLPKQKKPKNNIQERLYMYNSTSAFRKEPLWRLAAEAFARDKNKNIKSRYKTAGFKHRPPIIRGKTDISSVPESQTKLSNKKYFCIFKKQSTHTPFNEDEIATMIQMEDEKDKSDKSEGNGGEKQDENKQTPVNVEEIVLKLLQLVVDINARKKDNNSEENIRRNRDVEKIMDILEKMKKGADFDSLKDVLKELQDDNACKETLELKIIQSAESFRNNSKNDIKEPTVTVSDPKNSKLICNQDNDTATESENDFIKEDVGTRKAKTVAVKSASSCHQPVTEKENKNTHRPSTSFSVKKSSKSSKYLQMLPKDYAVNIIQYKIDFGKHCNKNPMYKRTTKILPWVMMANLSDEILNLVLLGVTKEVEISEVVEKMYQSELQFC</sequence>
<proteinExistence type="predicted"/>
<evidence type="ECO:0000256" key="1">
    <source>
        <dbReference type="SAM" id="MobiDB-lite"/>
    </source>
</evidence>
<organism evidence="2 3">
    <name type="scientific">Psylliodes chrysocephalus</name>
    <dbReference type="NCBI Taxonomy" id="3402493"/>
    <lineage>
        <taxon>Eukaryota</taxon>
        <taxon>Metazoa</taxon>
        <taxon>Ecdysozoa</taxon>
        <taxon>Arthropoda</taxon>
        <taxon>Hexapoda</taxon>
        <taxon>Insecta</taxon>
        <taxon>Pterygota</taxon>
        <taxon>Neoptera</taxon>
        <taxon>Endopterygota</taxon>
        <taxon>Coleoptera</taxon>
        <taxon>Polyphaga</taxon>
        <taxon>Cucujiformia</taxon>
        <taxon>Chrysomeloidea</taxon>
        <taxon>Chrysomelidae</taxon>
        <taxon>Galerucinae</taxon>
        <taxon>Alticini</taxon>
        <taxon>Psylliodes</taxon>
    </lineage>
</organism>
<name>A0A9P0D991_9CUCU</name>
<dbReference type="EMBL" id="OV651818">
    <property type="protein sequence ID" value="CAH1112182.1"/>
    <property type="molecule type" value="Genomic_DNA"/>
</dbReference>
<dbReference type="OrthoDB" id="8193942at2759"/>
<gene>
    <name evidence="2" type="ORF">PSYICH_LOCUS12367</name>
</gene>